<protein>
    <submittedName>
        <fullName evidence="2">Uncharacterized protein</fullName>
    </submittedName>
</protein>
<feature type="region of interest" description="Disordered" evidence="1">
    <location>
        <begin position="45"/>
        <end position="71"/>
    </location>
</feature>
<gene>
    <name evidence="2" type="ORF">CHS0354_038655</name>
</gene>
<feature type="compositionally biased region" description="Basic and acidic residues" evidence="1">
    <location>
        <begin position="46"/>
        <end position="62"/>
    </location>
</feature>
<comment type="caution">
    <text evidence="2">The sequence shown here is derived from an EMBL/GenBank/DDBJ whole genome shotgun (WGS) entry which is preliminary data.</text>
</comment>
<dbReference type="Proteomes" id="UP001195483">
    <property type="component" value="Unassembled WGS sequence"/>
</dbReference>
<reference evidence="2" key="1">
    <citation type="journal article" date="2021" name="Genome Biol. Evol.">
        <title>A High-Quality Reference Genome for a Parasitic Bivalve with Doubly Uniparental Inheritance (Bivalvia: Unionida).</title>
        <authorList>
            <person name="Smith C.H."/>
        </authorList>
    </citation>
    <scope>NUCLEOTIDE SEQUENCE</scope>
    <source>
        <strain evidence="2">CHS0354</strain>
    </source>
</reference>
<evidence type="ECO:0000256" key="1">
    <source>
        <dbReference type="SAM" id="MobiDB-lite"/>
    </source>
</evidence>
<sequence>MLGPPSILEMRRLYAIDIYDRMVEQLSIAWYFNFERLNQEVGQTNEELKFSPKSKEKRRDSTTEDDTMDPNLLYDYETGTVFVSLPPPTESASDRRESQNTNSFWGIKDTGEGADLVFMKFMSISSIAKYEANDDRSEKLYFHRHMRNSRNESKLSVSKGYLWAVAPGGVIYGFNPANGEIAKAINITDALKEVAVTVTSKLMVARRNDTSSDILLFGIRVSETTQDFREFIVSIGVSNLSTLNFLVAYDTSTNVDKVIWMIPTPQNTEINGQIVGIPRSAGKDYNVANKGHNDQQDLLVAFTQMKGKFSMFFAVH</sequence>
<dbReference type="EMBL" id="JAEAOA010002243">
    <property type="protein sequence ID" value="KAK3605219.1"/>
    <property type="molecule type" value="Genomic_DNA"/>
</dbReference>
<feature type="region of interest" description="Disordered" evidence="1">
    <location>
        <begin position="85"/>
        <end position="104"/>
    </location>
</feature>
<keyword evidence="3" id="KW-1185">Reference proteome</keyword>
<name>A0AAE0W8P7_9BIVA</name>
<dbReference type="AlphaFoldDB" id="A0AAE0W8P7"/>
<evidence type="ECO:0000313" key="2">
    <source>
        <dbReference type="EMBL" id="KAK3605219.1"/>
    </source>
</evidence>
<accession>A0AAE0W8P7</accession>
<evidence type="ECO:0000313" key="3">
    <source>
        <dbReference type="Proteomes" id="UP001195483"/>
    </source>
</evidence>
<reference evidence="2" key="3">
    <citation type="submission" date="2023-05" db="EMBL/GenBank/DDBJ databases">
        <authorList>
            <person name="Smith C.H."/>
        </authorList>
    </citation>
    <scope>NUCLEOTIDE SEQUENCE</scope>
    <source>
        <strain evidence="2">CHS0354</strain>
        <tissue evidence="2">Mantle</tissue>
    </source>
</reference>
<proteinExistence type="predicted"/>
<organism evidence="2 3">
    <name type="scientific">Potamilus streckersoni</name>
    <dbReference type="NCBI Taxonomy" id="2493646"/>
    <lineage>
        <taxon>Eukaryota</taxon>
        <taxon>Metazoa</taxon>
        <taxon>Spiralia</taxon>
        <taxon>Lophotrochozoa</taxon>
        <taxon>Mollusca</taxon>
        <taxon>Bivalvia</taxon>
        <taxon>Autobranchia</taxon>
        <taxon>Heteroconchia</taxon>
        <taxon>Palaeoheterodonta</taxon>
        <taxon>Unionida</taxon>
        <taxon>Unionoidea</taxon>
        <taxon>Unionidae</taxon>
        <taxon>Ambleminae</taxon>
        <taxon>Lampsilini</taxon>
        <taxon>Potamilus</taxon>
    </lineage>
</organism>
<reference evidence="2" key="2">
    <citation type="journal article" date="2021" name="Genome Biol. Evol.">
        <title>Developing a high-quality reference genome for a parasitic bivalve with doubly uniparental inheritance (Bivalvia: Unionida).</title>
        <authorList>
            <person name="Smith C.H."/>
        </authorList>
    </citation>
    <scope>NUCLEOTIDE SEQUENCE</scope>
    <source>
        <strain evidence="2">CHS0354</strain>
        <tissue evidence="2">Mantle</tissue>
    </source>
</reference>